<keyword evidence="1" id="KW-0175">Coiled coil</keyword>
<dbReference type="Gene3D" id="1.10.510.10">
    <property type="entry name" value="Transferase(Phosphotransferase) domain 1"/>
    <property type="match status" value="1"/>
</dbReference>
<dbReference type="PANTHER" id="PTHR37171">
    <property type="entry name" value="SERINE/THREONINE-PROTEIN KINASE YRZF-RELATED"/>
    <property type="match status" value="1"/>
</dbReference>
<evidence type="ECO:0000313" key="4">
    <source>
        <dbReference type="Proteomes" id="UP001219355"/>
    </source>
</evidence>
<feature type="region of interest" description="Disordered" evidence="2">
    <location>
        <begin position="180"/>
        <end position="227"/>
    </location>
</feature>
<protein>
    <submittedName>
        <fullName evidence="3">Uncharacterized protein</fullName>
    </submittedName>
</protein>
<feature type="compositionally biased region" description="Basic and acidic residues" evidence="2">
    <location>
        <begin position="717"/>
        <end position="729"/>
    </location>
</feature>
<name>A0AAF0DE38_9EURO</name>
<feature type="compositionally biased region" description="Basic residues" evidence="2">
    <location>
        <begin position="202"/>
        <end position="213"/>
    </location>
</feature>
<sequence>MSRDENQRLLQLLEEERQLRQEEQRLREQEQERRQEAEERLLAVEKRMRETTLPEYLDACHTLLYLGLTPGSPGKSTKGEPTRPTGKCRPDHIREWLTFPEELKSIWENLMDVDFVTERHFKSLLVLTDKGDDVDKNIRSELDLRHFERDAVGKPVASVIKTLYSSERLRQKFGLRGSITFENHGNTLTDEPDESSEEPARPSRRRSKRRKTSKKDSTSATPKKSPRPLADEFCVYNKGENEKVPAFIVELKPPHKLQLGTIQAGLKDMDLDEIIPYQPQEKPDLQCRRLVAAVITQAFSYMIKAGLEYGYVCTGEAFIFLHVAGDDPTTVFYYLSVPKDEVGETTGFTDELDSENRLHLTAVGQVLAFTLLAIQTAPHCQNWRTASENRLEVWEVEYEVLEDFSSPKVASSPARQSSMAYIRVSPVRTRSKRPPTRAPSCRSPGNLPTTADSSDEDEAGYDPDSPTQRPRRAPRIMVVPPPASSKQSQSTSVTKDKTRQYCTQKCLLGLANGGPLDRACPNLREHGTDQHQIDQPTLVSLLEKQILKEDVRPDTFGGCESLHKHGTRGALFEVILMPYGYTLVGKGFPIEFRRVLEHEKAVYEHLAPIQGVHVPVCLGTMDLRKRPLWYDGIAEIPHFLLLSHAGTAVRYSGIDSKRISQGATESLQAIHRLGVRHCDPHTNNMFWSRENNGVLFIDFERAEIRKERPALGLASPNEKRKRGDIEAKKPTSLVFQKEMQEMLSNTRG</sequence>
<dbReference type="InterPro" id="IPR052396">
    <property type="entry name" value="Meiotic_Drive_Suppr_Kinase"/>
</dbReference>
<gene>
    <name evidence="3" type="ORF">PRK78_001300</name>
</gene>
<feature type="region of interest" description="Disordered" evidence="2">
    <location>
        <begin position="712"/>
        <end position="748"/>
    </location>
</feature>
<evidence type="ECO:0000256" key="1">
    <source>
        <dbReference type="SAM" id="Coils"/>
    </source>
</evidence>
<feature type="compositionally biased region" description="Low complexity" evidence="2">
    <location>
        <begin position="484"/>
        <end position="493"/>
    </location>
</feature>
<feature type="coiled-coil region" evidence="1">
    <location>
        <begin position="2"/>
        <end position="47"/>
    </location>
</feature>
<accession>A0AAF0DE38</accession>
<evidence type="ECO:0000256" key="2">
    <source>
        <dbReference type="SAM" id="MobiDB-lite"/>
    </source>
</evidence>
<dbReference type="Proteomes" id="UP001219355">
    <property type="component" value="Chromosome 1"/>
</dbReference>
<evidence type="ECO:0000313" key="3">
    <source>
        <dbReference type="EMBL" id="WEW55867.1"/>
    </source>
</evidence>
<keyword evidence="4" id="KW-1185">Reference proteome</keyword>
<dbReference type="SUPFAM" id="SSF56112">
    <property type="entry name" value="Protein kinase-like (PK-like)"/>
    <property type="match status" value="1"/>
</dbReference>
<reference evidence="3" key="1">
    <citation type="submission" date="2023-03" db="EMBL/GenBank/DDBJ databases">
        <title>Emydomyces testavorans Genome Sequence.</title>
        <authorList>
            <person name="Hoyer L."/>
        </authorList>
    </citation>
    <scope>NUCLEOTIDE SEQUENCE</scope>
    <source>
        <strain evidence="3">16-2883</strain>
    </source>
</reference>
<proteinExistence type="predicted"/>
<dbReference type="EMBL" id="CP120627">
    <property type="protein sequence ID" value="WEW55867.1"/>
    <property type="molecule type" value="Genomic_DNA"/>
</dbReference>
<feature type="region of interest" description="Disordered" evidence="2">
    <location>
        <begin position="68"/>
        <end position="89"/>
    </location>
</feature>
<dbReference type="PANTHER" id="PTHR37171:SF1">
    <property type="entry name" value="SERINE_THREONINE-PROTEIN KINASE YRZF-RELATED"/>
    <property type="match status" value="1"/>
</dbReference>
<organism evidence="3 4">
    <name type="scientific">Emydomyces testavorans</name>
    <dbReference type="NCBI Taxonomy" id="2070801"/>
    <lineage>
        <taxon>Eukaryota</taxon>
        <taxon>Fungi</taxon>
        <taxon>Dikarya</taxon>
        <taxon>Ascomycota</taxon>
        <taxon>Pezizomycotina</taxon>
        <taxon>Eurotiomycetes</taxon>
        <taxon>Eurotiomycetidae</taxon>
        <taxon>Onygenales</taxon>
        <taxon>Nannizziopsiaceae</taxon>
        <taxon>Emydomyces</taxon>
    </lineage>
</organism>
<feature type="region of interest" description="Disordered" evidence="2">
    <location>
        <begin position="405"/>
        <end position="496"/>
    </location>
</feature>
<dbReference type="AlphaFoldDB" id="A0AAF0DE38"/>
<dbReference type="InterPro" id="IPR011009">
    <property type="entry name" value="Kinase-like_dom_sf"/>
</dbReference>